<dbReference type="AlphaFoldDB" id="A0A7J8JFP9"/>
<accession>A0A7J8JFP9</accession>
<comment type="caution">
    <text evidence="1">The sequence shown here is derived from an EMBL/GenBank/DDBJ whole genome shotgun (WGS) entry which is preliminary data.</text>
</comment>
<keyword evidence="2" id="KW-1185">Reference proteome</keyword>
<evidence type="ECO:0000313" key="1">
    <source>
        <dbReference type="EMBL" id="KAF6495677.1"/>
    </source>
</evidence>
<dbReference type="Proteomes" id="UP000593571">
    <property type="component" value="Unassembled WGS sequence"/>
</dbReference>
<proteinExistence type="predicted"/>
<dbReference type="EMBL" id="JACASE010000002">
    <property type="protein sequence ID" value="KAF6495677.1"/>
    <property type="molecule type" value="Genomic_DNA"/>
</dbReference>
<reference evidence="1 2" key="1">
    <citation type="journal article" date="2020" name="Nature">
        <title>Six reference-quality genomes reveal evolution of bat adaptations.</title>
        <authorList>
            <person name="Jebb D."/>
            <person name="Huang Z."/>
            <person name="Pippel M."/>
            <person name="Hughes G.M."/>
            <person name="Lavrichenko K."/>
            <person name="Devanna P."/>
            <person name="Winkler S."/>
            <person name="Jermiin L.S."/>
            <person name="Skirmuntt E.C."/>
            <person name="Katzourakis A."/>
            <person name="Burkitt-Gray L."/>
            <person name="Ray D.A."/>
            <person name="Sullivan K.A.M."/>
            <person name="Roscito J.G."/>
            <person name="Kirilenko B.M."/>
            <person name="Davalos L.M."/>
            <person name="Corthals A.P."/>
            <person name="Power M.L."/>
            <person name="Jones G."/>
            <person name="Ransome R.D."/>
            <person name="Dechmann D.K.N."/>
            <person name="Locatelli A.G."/>
            <person name="Puechmaille S.J."/>
            <person name="Fedrigo O."/>
            <person name="Jarvis E.D."/>
            <person name="Hiller M."/>
            <person name="Vernes S.C."/>
            <person name="Myers E.W."/>
            <person name="Teeling E.C."/>
        </authorList>
    </citation>
    <scope>NUCLEOTIDE SEQUENCE [LARGE SCALE GENOMIC DNA]</scope>
    <source>
        <strain evidence="1">MRouAeg1</strain>
        <tissue evidence="1">Muscle</tissue>
    </source>
</reference>
<sequence>MAAQFIFVHSPLGDLRFLPASGSRRRCICGHALCGYCVSSLLGKYRGAQRLGHVAGVCSTLAEATGPLGKAVEPCAPPHQQGASLPVELAGVLGQGRIRGTSQASAEEVPKGPRRPRGTARLGLEERAVFRRPRPASQARQALGRDGVEGRAVRTTVIPTVLPVPP</sequence>
<protein>
    <submittedName>
        <fullName evidence="1">Uncharacterized protein</fullName>
    </submittedName>
</protein>
<evidence type="ECO:0000313" key="2">
    <source>
        <dbReference type="Proteomes" id="UP000593571"/>
    </source>
</evidence>
<gene>
    <name evidence="1" type="ORF">HJG63_010084</name>
</gene>
<name>A0A7J8JFP9_ROUAE</name>
<organism evidence="1 2">
    <name type="scientific">Rousettus aegyptiacus</name>
    <name type="common">Egyptian fruit bat</name>
    <name type="synonym">Pteropus aegyptiacus</name>
    <dbReference type="NCBI Taxonomy" id="9407"/>
    <lineage>
        <taxon>Eukaryota</taxon>
        <taxon>Metazoa</taxon>
        <taxon>Chordata</taxon>
        <taxon>Craniata</taxon>
        <taxon>Vertebrata</taxon>
        <taxon>Euteleostomi</taxon>
        <taxon>Mammalia</taxon>
        <taxon>Eutheria</taxon>
        <taxon>Laurasiatheria</taxon>
        <taxon>Chiroptera</taxon>
        <taxon>Yinpterochiroptera</taxon>
        <taxon>Pteropodoidea</taxon>
        <taxon>Pteropodidae</taxon>
        <taxon>Rousettinae</taxon>
        <taxon>Rousettus</taxon>
    </lineage>
</organism>